<gene>
    <name evidence="1" type="ORF">IGS68_09720</name>
</gene>
<protein>
    <recommendedName>
        <fullName evidence="3">PIN domain-containing protein</fullName>
    </recommendedName>
</protein>
<dbReference type="EMBL" id="CP067420">
    <property type="protein sequence ID" value="QQP91453.1"/>
    <property type="molecule type" value="Genomic_DNA"/>
</dbReference>
<proteinExistence type="predicted"/>
<dbReference type="RefSeq" id="WP_201079393.1">
    <property type="nucleotide sequence ID" value="NZ_CP067420.1"/>
</dbReference>
<keyword evidence="2" id="KW-1185">Reference proteome</keyword>
<dbReference type="SUPFAM" id="SSF88723">
    <property type="entry name" value="PIN domain-like"/>
    <property type="match status" value="1"/>
</dbReference>
<dbReference type="InterPro" id="IPR029060">
    <property type="entry name" value="PIN-like_dom_sf"/>
</dbReference>
<dbReference type="Gene3D" id="3.40.50.1010">
    <property type="entry name" value="5'-nuclease"/>
    <property type="match status" value="1"/>
</dbReference>
<reference evidence="1" key="1">
    <citation type="submission" date="2021-02" db="EMBL/GenBank/DDBJ databases">
        <title>Skermanella TT6 skin isolate.</title>
        <authorList>
            <person name="Lee K."/>
            <person name="Ganzorig M."/>
        </authorList>
    </citation>
    <scope>NUCLEOTIDE SEQUENCE</scope>
    <source>
        <strain evidence="1">TT6</strain>
    </source>
</reference>
<evidence type="ECO:0000313" key="1">
    <source>
        <dbReference type="EMBL" id="QQP91453.1"/>
    </source>
</evidence>
<dbReference type="Proteomes" id="UP000595197">
    <property type="component" value="Chromosome"/>
</dbReference>
<accession>A0ABX7BAQ0</accession>
<evidence type="ECO:0008006" key="3">
    <source>
        <dbReference type="Google" id="ProtNLM"/>
    </source>
</evidence>
<sequence length="93" mass="10153">MVDAGVRFRPETANRGLIGWIGSKAIPAFDSRILPVGAAVALCCAALRLPDPQPHRDSLTAAIALAHRLTMVTRDRREFEPIGVRLPNPWRSA</sequence>
<name>A0ABX7BAQ0_9PROT</name>
<organism evidence="1 2">
    <name type="scientific">Skermanella cutis</name>
    <dbReference type="NCBI Taxonomy" id="2775420"/>
    <lineage>
        <taxon>Bacteria</taxon>
        <taxon>Pseudomonadati</taxon>
        <taxon>Pseudomonadota</taxon>
        <taxon>Alphaproteobacteria</taxon>
        <taxon>Rhodospirillales</taxon>
        <taxon>Azospirillaceae</taxon>
        <taxon>Skermanella</taxon>
    </lineage>
</organism>
<evidence type="ECO:0000313" key="2">
    <source>
        <dbReference type="Proteomes" id="UP000595197"/>
    </source>
</evidence>